<feature type="transmembrane region" description="Helical" evidence="1">
    <location>
        <begin position="117"/>
        <end position="135"/>
    </location>
</feature>
<feature type="transmembrane region" description="Helical" evidence="1">
    <location>
        <begin position="218"/>
        <end position="239"/>
    </location>
</feature>
<dbReference type="PANTHER" id="PTHR37308:SF1">
    <property type="entry name" value="POLYPRENYL-PHOSPHATE TRANSPORTER"/>
    <property type="match status" value="1"/>
</dbReference>
<dbReference type="InterPro" id="IPR007163">
    <property type="entry name" value="VCA0040-like"/>
</dbReference>
<dbReference type="Pfam" id="PF04018">
    <property type="entry name" value="VCA0040-like"/>
    <property type="match status" value="1"/>
</dbReference>
<dbReference type="EMBL" id="AP024485">
    <property type="protein sequence ID" value="BCS86957.1"/>
    <property type="molecule type" value="Genomic_DNA"/>
</dbReference>
<feature type="transmembrane region" description="Helical" evidence="1">
    <location>
        <begin position="298"/>
        <end position="318"/>
    </location>
</feature>
<keyword evidence="3" id="KW-1185">Reference proteome</keyword>
<evidence type="ECO:0000256" key="1">
    <source>
        <dbReference type="SAM" id="Phobius"/>
    </source>
</evidence>
<feature type="transmembrane region" description="Helical" evidence="1">
    <location>
        <begin position="141"/>
        <end position="161"/>
    </location>
</feature>
<evidence type="ECO:0000313" key="2">
    <source>
        <dbReference type="EMBL" id="BCS86957.1"/>
    </source>
</evidence>
<dbReference type="PANTHER" id="PTHR37308">
    <property type="entry name" value="INTEGRAL MEMBRANE PROTEIN"/>
    <property type="match status" value="1"/>
</dbReference>
<evidence type="ECO:0000313" key="3">
    <source>
        <dbReference type="Proteomes" id="UP001053296"/>
    </source>
</evidence>
<sequence length="325" mass="35437">MVNNSRSLRDAFMSTPGPTSLKSALLLWLKGVCMGGADIIPGVSGGTIAFITGIYSQLVDAIRSFDLAFGKRLITFDFPGALRTAHLRFILILLFGIMTAIVTMARVMNYMLHSHPVEIWSLFFGLIAASIFVVGREIKPLNAVNLAGVALGAVGSFLLVGMIPVTTPETLPFVFLCGSIAICAMILPGISGAFLLLMLGKYEYVTRTLKNPFVWDNFVIIAAFAAGAVCGIMLFSRVLHFLLHRWHAATMSVLTGVMIGALRKVWPWKEVLESAVIRGKMLVLREQNVLPGEWSWEVGAACCLVLVGVMIVVALEWFSREKKSV</sequence>
<keyword evidence="1" id="KW-0472">Membrane</keyword>
<gene>
    <name evidence="2" type="ORF">PSDVSF_01990</name>
</gene>
<name>A0ABN6ELR2_9BACT</name>
<keyword evidence="1" id="KW-1133">Transmembrane helix</keyword>
<proteinExistence type="predicted"/>
<keyword evidence="1" id="KW-0812">Transmembrane</keyword>
<reference evidence="2" key="1">
    <citation type="journal article" date="2022" name="Arch. Microbiol.">
        <title>Pseudodesulfovibrio sediminis sp. nov., a mesophilic and neutrophilic sulfate-reducing bacterium isolated from sediment of a brackish lake.</title>
        <authorList>
            <person name="Takahashi A."/>
            <person name="Kojima H."/>
            <person name="Watanabe M."/>
            <person name="Fukui M."/>
        </authorList>
    </citation>
    <scope>NUCLEOTIDE SEQUENCE</scope>
    <source>
        <strain evidence="2">SF6</strain>
    </source>
</reference>
<feature type="transmembrane region" description="Helical" evidence="1">
    <location>
        <begin position="173"/>
        <end position="198"/>
    </location>
</feature>
<dbReference type="Proteomes" id="UP001053296">
    <property type="component" value="Chromosome"/>
</dbReference>
<protein>
    <submittedName>
        <fullName evidence="2">DUF368 domain-containing protein</fullName>
    </submittedName>
</protein>
<feature type="transmembrane region" description="Helical" evidence="1">
    <location>
        <begin position="85"/>
        <end position="105"/>
    </location>
</feature>
<organism evidence="2 3">
    <name type="scientific">Pseudodesulfovibrio sediminis</name>
    <dbReference type="NCBI Taxonomy" id="2810563"/>
    <lineage>
        <taxon>Bacteria</taxon>
        <taxon>Pseudomonadati</taxon>
        <taxon>Thermodesulfobacteriota</taxon>
        <taxon>Desulfovibrionia</taxon>
        <taxon>Desulfovibrionales</taxon>
        <taxon>Desulfovibrionaceae</taxon>
    </lineage>
</organism>
<accession>A0ABN6ELR2</accession>